<organism evidence="1 2">
    <name type="scientific">Variovorax beijingensis</name>
    <dbReference type="NCBI Taxonomy" id="2496117"/>
    <lineage>
        <taxon>Bacteria</taxon>
        <taxon>Pseudomonadati</taxon>
        <taxon>Pseudomonadota</taxon>
        <taxon>Betaproteobacteria</taxon>
        <taxon>Burkholderiales</taxon>
        <taxon>Comamonadaceae</taxon>
        <taxon>Variovorax</taxon>
    </lineage>
</organism>
<sequence length="74" mass="8401">MTIDLQTPRYGCRAFAIERAQPRRRIDADEFRLAVPAVLQGALLFVVKGLRLPRYAPALDVQCHLSHMRDPAVE</sequence>
<reference evidence="1 2" key="1">
    <citation type="submission" date="2018-11" db="EMBL/GenBank/DDBJ databases">
        <title>The genome of Variovorax sp T529.</title>
        <authorList>
            <person name="Gao J."/>
        </authorList>
    </citation>
    <scope>NUCLEOTIDE SEQUENCE [LARGE SCALE GENOMIC DNA]</scope>
    <source>
        <strain evidence="1 2">T529</strain>
    </source>
</reference>
<accession>A0A3P3EMM1</accession>
<gene>
    <name evidence="1" type="ORF">EH244_20765</name>
</gene>
<dbReference type="EMBL" id="RQXU01000012">
    <property type="protein sequence ID" value="RRH86628.1"/>
    <property type="molecule type" value="Genomic_DNA"/>
</dbReference>
<comment type="caution">
    <text evidence="1">The sequence shown here is derived from an EMBL/GenBank/DDBJ whole genome shotgun (WGS) entry which is preliminary data.</text>
</comment>
<protein>
    <submittedName>
        <fullName evidence="1">Uncharacterized protein</fullName>
    </submittedName>
</protein>
<dbReference type="RefSeq" id="WP_124960238.1">
    <property type="nucleotide sequence ID" value="NZ_RQXU01000012.1"/>
</dbReference>
<name>A0A3P3EMM1_9BURK</name>
<evidence type="ECO:0000313" key="2">
    <source>
        <dbReference type="Proteomes" id="UP000271590"/>
    </source>
</evidence>
<dbReference type="Proteomes" id="UP000271590">
    <property type="component" value="Unassembled WGS sequence"/>
</dbReference>
<dbReference type="AlphaFoldDB" id="A0A3P3EMM1"/>
<evidence type="ECO:0000313" key="1">
    <source>
        <dbReference type="EMBL" id="RRH86628.1"/>
    </source>
</evidence>
<proteinExistence type="predicted"/>